<evidence type="ECO:0000259" key="5">
    <source>
        <dbReference type="Pfam" id="PF22725"/>
    </source>
</evidence>
<dbReference type="PANTHER" id="PTHR43818:SF11">
    <property type="entry name" value="BCDNA.GH03377"/>
    <property type="match status" value="1"/>
</dbReference>
<sequence>MLDPASRLTPSRHRTGNPVADGPARVARVALVGVHGFGARHLDNLRRLEDDGAARLVAVADPRPPEDGTLGAGVGVFNNLEDLLAAGVAPDVVVIATPIQAHAPLAHAAIEAGADVYVEKPPVASMEQYDSLLAAADTAGVAVQTGFQSLGSAALDRLDDLVASGTLGSVRGVSALGTWVRTRGYFGRSRWAGKRTLDGVDVVDGVATNPLAHAVATALRVAGARKSSDVATVETDLYRAHDIECDDTSTIRVRTASGTVVMLALTLCAAEQTRPSVTLHGTQGTAVLYYTEDELAVTTADGTVIEHFGRANLLENLLEHRASGTPLLSPLACSGAFMRVLDAVRLAPPPQPIDPSYVTWIGDGDEAHPVLHGIEELLQRACLAQATIGELGPGWARPSSSSVSPSSLPLVLDGREVGSYRDGTAVSPFLSPRPYLHPVTTRRGVTVTDHFPADHVWHLGAGVAVQDVDGVNLWGGRTYRREAQGYVWRPDHGRITRTGLAQHRSSLEETLRWSRPDGGALLHEARRISWRTVNDAVWALTIDFSLTPAGENPVALGSPGSNGRSGGGYGGFFWRLPTSENTTITTADASGEAGVHGTVSDWLCWQGTFEGRPATLLFLPNDNAIDPWFVRAEGYPGVGLALAWDRPVTTTREAPLARSVTILIADGALTPDAVSTLAAEERHP</sequence>
<dbReference type="Pfam" id="PF22725">
    <property type="entry name" value="GFO_IDH_MocA_C3"/>
    <property type="match status" value="1"/>
</dbReference>
<evidence type="ECO:0000256" key="3">
    <source>
        <dbReference type="SAM" id="MobiDB-lite"/>
    </source>
</evidence>
<evidence type="ECO:0000256" key="1">
    <source>
        <dbReference type="ARBA" id="ARBA00023002"/>
    </source>
</evidence>
<dbReference type="InterPro" id="IPR029475">
    <property type="entry name" value="DUF6807"/>
</dbReference>
<dbReference type="InterPro" id="IPR050463">
    <property type="entry name" value="Gfo/Idh/MocA_oxidrdct_glycsds"/>
</dbReference>
<dbReference type="Pfam" id="PF14100">
    <property type="entry name" value="DUF6807"/>
    <property type="match status" value="1"/>
</dbReference>
<keyword evidence="1" id="KW-0560">Oxidoreductase</keyword>
<dbReference type="Gene3D" id="3.40.50.720">
    <property type="entry name" value="NAD(P)-binding Rossmann-like Domain"/>
    <property type="match status" value="1"/>
</dbReference>
<protein>
    <recommendedName>
        <fullName evidence="8">Oxidoreductase</fullName>
    </recommendedName>
</protein>
<feature type="domain" description="GFO/IDH/MocA-like oxidoreductase" evidence="5">
    <location>
        <begin position="157"/>
        <end position="286"/>
    </location>
</feature>
<dbReference type="EMBL" id="BAAAON010000001">
    <property type="protein sequence ID" value="GAA2173611.1"/>
    <property type="molecule type" value="Genomic_DNA"/>
</dbReference>
<dbReference type="Pfam" id="PF01408">
    <property type="entry name" value="GFO_IDH_MocA"/>
    <property type="match status" value="1"/>
</dbReference>
<feature type="region of interest" description="Disordered" evidence="3">
    <location>
        <begin position="1"/>
        <end position="21"/>
    </location>
</feature>
<dbReference type="Gene3D" id="3.30.360.10">
    <property type="entry name" value="Dihydrodipicolinate Reductase, domain 2"/>
    <property type="match status" value="1"/>
</dbReference>
<dbReference type="InterPro" id="IPR036291">
    <property type="entry name" value="NAD(P)-bd_dom_sf"/>
</dbReference>
<evidence type="ECO:0000313" key="7">
    <source>
        <dbReference type="Proteomes" id="UP001500974"/>
    </source>
</evidence>
<comment type="caution">
    <text evidence="6">The sequence shown here is derived from an EMBL/GenBank/DDBJ whole genome shotgun (WGS) entry which is preliminary data.</text>
</comment>
<dbReference type="SUPFAM" id="SSF51735">
    <property type="entry name" value="NAD(P)-binding Rossmann-fold domains"/>
    <property type="match status" value="1"/>
</dbReference>
<gene>
    <name evidence="6" type="ORF">GCM10009784_08580</name>
</gene>
<evidence type="ECO:0000259" key="4">
    <source>
        <dbReference type="Pfam" id="PF01408"/>
    </source>
</evidence>
<feature type="domain" description="Gfo/Idh/MocA-like oxidoreductase N-terminal" evidence="4">
    <location>
        <begin position="28"/>
        <end position="147"/>
    </location>
</feature>
<keyword evidence="7" id="KW-1185">Reference proteome</keyword>
<dbReference type="RefSeq" id="WP_346027613.1">
    <property type="nucleotide sequence ID" value="NZ_BAAAON010000001.1"/>
</dbReference>
<accession>A0ABP5MKX5</accession>
<name>A0ABP5MKX5_9MICC</name>
<dbReference type="PANTHER" id="PTHR43818">
    <property type="entry name" value="BCDNA.GH03377"/>
    <property type="match status" value="1"/>
</dbReference>
<reference evidence="7" key="1">
    <citation type="journal article" date="2019" name="Int. J. Syst. Evol. Microbiol.">
        <title>The Global Catalogue of Microorganisms (GCM) 10K type strain sequencing project: providing services to taxonomists for standard genome sequencing and annotation.</title>
        <authorList>
            <consortium name="The Broad Institute Genomics Platform"/>
            <consortium name="The Broad Institute Genome Sequencing Center for Infectious Disease"/>
            <person name="Wu L."/>
            <person name="Ma J."/>
        </authorList>
    </citation>
    <scope>NUCLEOTIDE SEQUENCE [LARGE SCALE GENOMIC DNA]</scope>
    <source>
        <strain evidence="7">JCM 14917</strain>
    </source>
</reference>
<dbReference type="SUPFAM" id="SSF55347">
    <property type="entry name" value="Glyceraldehyde-3-phosphate dehydrogenase-like, C-terminal domain"/>
    <property type="match status" value="1"/>
</dbReference>
<organism evidence="6 7">
    <name type="scientific">Arthrobacter parietis</name>
    <dbReference type="NCBI Taxonomy" id="271434"/>
    <lineage>
        <taxon>Bacteria</taxon>
        <taxon>Bacillati</taxon>
        <taxon>Actinomycetota</taxon>
        <taxon>Actinomycetes</taxon>
        <taxon>Micrococcales</taxon>
        <taxon>Micrococcaceae</taxon>
        <taxon>Arthrobacter</taxon>
    </lineage>
</organism>
<dbReference type="InterPro" id="IPR055170">
    <property type="entry name" value="GFO_IDH_MocA-like_dom"/>
</dbReference>
<evidence type="ECO:0000313" key="6">
    <source>
        <dbReference type="EMBL" id="GAA2173611.1"/>
    </source>
</evidence>
<keyword evidence="2" id="KW-0520">NAD</keyword>
<evidence type="ECO:0000256" key="2">
    <source>
        <dbReference type="ARBA" id="ARBA00023027"/>
    </source>
</evidence>
<proteinExistence type="predicted"/>
<dbReference type="Proteomes" id="UP001500974">
    <property type="component" value="Unassembled WGS sequence"/>
</dbReference>
<evidence type="ECO:0008006" key="8">
    <source>
        <dbReference type="Google" id="ProtNLM"/>
    </source>
</evidence>
<dbReference type="InterPro" id="IPR000683">
    <property type="entry name" value="Gfo/Idh/MocA-like_OxRdtase_N"/>
</dbReference>